<protein>
    <recommendedName>
        <fullName evidence="3">CPXCG motif-containing cysteine-rich protein</fullName>
    </recommendedName>
</protein>
<gene>
    <name evidence="1" type="ORF">AB0A88_38970</name>
</gene>
<accession>A0ABV3CMQ5</accession>
<proteinExistence type="predicted"/>
<keyword evidence="2" id="KW-1185">Reference proteome</keyword>
<dbReference type="RefSeq" id="WP_358478656.1">
    <property type="nucleotide sequence ID" value="NZ_JBEZAE010000057.1"/>
</dbReference>
<name>A0ABV3CMQ5_9ACTN</name>
<reference evidence="1 2" key="1">
    <citation type="submission" date="2024-06" db="EMBL/GenBank/DDBJ databases">
        <title>The Natural Products Discovery Center: Release of the First 8490 Sequenced Strains for Exploring Actinobacteria Biosynthetic Diversity.</title>
        <authorList>
            <person name="Kalkreuter E."/>
            <person name="Kautsar S.A."/>
            <person name="Yang D."/>
            <person name="Bader C.D."/>
            <person name="Teijaro C.N."/>
            <person name="Fluegel L."/>
            <person name="Davis C.M."/>
            <person name="Simpson J.R."/>
            <person name="Lauterbach L."/>
            <person name="Steele A.D."/>
            <person name="Gui C."/>
            <person name="Meng S."/>
            <person name="Li G."/>
            <person name="Viehrig K."/>
            <person name="Ye F."/>
            <person name="Su P."/>
            <person name="Kiefer A.F."/>
            <person name="Nichols A."/>
            <person name="Cepeda A.J."/>
            <person name="Yan W."/>
            <person name="Fan B."/>
            <person name="Jiang Y."/>
            <person name="Adhikari A."/>
            <person name="Zheng C.-J."/>
            <person name="Schuster L."/>
            <person name="Cowan T.M."/>
            <person name="Smanski M.J."/>
            <person name="Chevrette M.G."/>
            <person name="De Carvalho L.P.S."/>
            <person name="Shen B."/>
        </authorList>
    </citation>
    <scope>NUCLEOTIDE SEQUENCE [LARGE SCALE GENOMIC DNA]</scope>
    <source>
        <strain evidence="1 2">NPDC045974</strain>
    </source>
</reference>
<sequence length="48" mass="5529">MDDEYRCEICGETNSVWDRPSGLWAEQYLLPVEADCWNCCAVNMLPDS</sequence>
<evidence type="ECO:0008006" key="3">
    <source>
        <dbReference type="Google" id="ProtNLM"/>
    </source>
</evidence>
<organism evidence="1 2">
    <name type="scientific">Streptomyces narbonensis</name>
    <dbReference type="NCBI Taxonomy" id="67333"/>
    <lineage>
        <taxon>Bacteria</taxon>
        <taxon>Bacillati</taxon>
        <taxon>Actinomycetota</taxon>
        <taxon>Actinomycetes</taxon>
        <taxon>Kitasatosporales</taxon>
        <taxon>Streptomycetaceae</taxon>
        <taxon>Streptomyces</taxon>
    </lineage>
</organism>
<evidence type="ECO:0000313" key="2">
    <source>
        <dbReference type="Proteomes" id="UP001551329"/>
    </source>
</evidence>
<dbReference type="EMBL" id="JBEZAE010000057">
    <property type="protein sequence ID" value="MEU7076056.1"/>
    <property type="molecule type" value="Genomic_DNA"/>
</dbReference>
<evidence type="ECO:0000313" key="1">
    <source>
        <dbReference type="EMBL" id="MEU7076056.1"/>
    </source>
</evidence>
<dbReference type="Proteomes" id="UP001551329">
    <property type="component" value="Unassembled WGS sequence"/>
</dbReference>
<comment type="caution">
    <text evidence="1">The sequence shown here is derived from an EMBL/GenBank/DDBJ whole genome shotgun (WGS) entry which is preliminary data.</text>
</comment>